<dbReference type="GO" id="GO:0000287">
    <property type="term" value="F:magnesium ion binding"/>
    <property type="evidence" value="ECO:0007669"/>
    <property type="project" value="TreeGrafter"/>
</dbReference>
<evidence type="ECO:0000313" key="1">
    <source>
        <dbReference type="EMBL" id="CUP94687.1"/>
    </source>
</evidence>
<protein>
    <submittedName>
        <fullName evidence="1">Putative bifunctional phosphatase/peptidyl-prolyl cis-trans isomerase</fullName>
    </submittedName>
</protein>
<reference evidence="1 2" key="1">
    <citation type="submission" date="2015-09" db="EMBL/GenBank/DDBJ databases">
        <authorList>
            <consortium name="Pathogen Informatics"/>
        </authorList>
    </citation>
    <scope>NUCLEOTIDE SEQUENCE [LARGE SCALE GENOMIC DNA]</scope>
    <source>
        <strain evidence="1 2">2789STDY5834908</strain>
    </source>
</reference>
<dbReference type="Gene3D" id="3.40.50.1000">
    <property type="entry name" value="HAD superfamily/HAD-like"/>
    <property type="match status" value="1"/>
</dbReference>
<dbReference type="RefSeq" id="WP_044929962.1">
    <property type="nucleotide sequence ID" value="NZ_CACRSX010000050.1"/>
</dbReference>
<dbReference type="AlphaFoldDB" id="A0A174SFH4"/>
<dbReference type="SFLD" id="SFLDG01140">
    <property type="entry name" value="C2.B:_Phosphomannomutase_and_P"/>
    <property type="match status" value="1"/>
</dbReference>
<dbReference type="OrthoDB" id="9810101at2"/>
<dbReference type="Gene3D" id="3.30.1240.10">
    <property type="match status" value="1"/>
</dbReference>
<dbReference type="GO" id="GO:0016853">
    <property type="term" value="F:isomerase activity"/>
    <property type="evidence" value="ECO:0007669"/>
    <property type="project" value="UniProtKB-KW"/>
</dbReference>
<dbReference type="InterPro" id="IPR023214">
    <property type="entry name" value="HAD_sf"/>
</dbReference>
<name>A0A174SFH4_ANAHA</name>
<dbReference type="PANTHER" id="PTHR10000:SF8">
    <property type="entry name" value="HAD SUPERFAMILY HYDROLASE-LIKE, TYPE 3"/>
    <property type="match status" value="1"/>
</dbReference>
<sequence>MSENNKLIFMDVDATLYSKEQRLVPESTIKAIHEAQENGHKVLINTGRPLVYFEKEILDIGCDGYLCSNGVHILLDGETIYHKTVPETVVEQIKRICVENNIYGTFEGEKCSYFRDHNVDFHPHYGFMITAFDLAPYMAHEFTWDHVENPDKAIVFTGPGSNASGFLDALDSISDTMDYIRIDDTQYEILLKDHNKGTALTYVADHLNISTDDCYAFGDSNNDISMFKAAGHGIAMGNACDELKEIAEYVTDSVNDDGIYHAFKHYHLI</sequence>
<keyword evidence="1" id="KW-0413">Isomerase</keyword>
<gene>
    <name evidence="1" type="ORF">ERS852520_02619</name>
</gene>
<dbReference type="EMBL" id="CZAU01000030">
    <property type="protein sequence ID" value="CUP94687.1"/>
    <property type="molecule type" value="Genomic_DNA"/>
</dbReference>
<dbReference type="PROSITE" id="PS01229">
    <property type="entry name" value="COF_2"/>
    <property type="match status" value="1"/>
</dbReference>
<accession>A0A174SFH4</accession>
<dbReference type="SUPFAM" id="SSF56784">
    <property type="entry name" value="HAD-like"/>
    <property type="match status" value="1"/>
</dbReference>
<dbReference type="SFLD" id="SFLDS00003">
    <property type="entry name" value="Haloacid_Dehalogenase"/>
    <property type="match status" value="1"/>
</dbReference>
<dbReference type="GO" id="GO:0005829">
    <property type="term" value="C:cytosol"/>
    <property type="evidence" value="ECO:0007669"/>
    <property type="project" value="TreeGrafter"/>
</dbReference>
<dbReference type="InterPro" id="IPR000150">
    <property type="entry name" value="Cof"/>
</dbReference>
<dbReference type="InterPro" id="IPR006379">
    <property type="entry name" value="HAD-SF_hydro_IIB"/>
</dbReference>
<dbReference type="CDD" id="cd07516">
    <property type="entry name" value="HAD_Pase"/>
    <property type="match status" value="1"/>
</dbReference>
<dbReference type="NCBIfam" id="TIGR01484">
    <property type="entry name" value="HAD-SF-IIB"/>
    <property type="match status" value="1"/>
</dbReference>
<dbReference type="NCBIfam" id="TIGR00099">
    <property type="entry name" value="Cof-subfamily"/>
    <property type="match status" value="1"/>
</dbReference>
<dbReference type="GO" id="GO:0016791">
    <property type="term" value="F:phosphatase activity"/>
    <property type="evidence" value="ECO:0007669"/>
    <property type="project" value="TreeGrafter"/>
</dbReference>
<organism evidence="1 2">
    <name type="scientific">Anaerostipes hadrus</name>
    <dbReference type="NCBI Taxonomy" id="649756"/>
    <lineage>
        <taxon>Bacteria</taxon>
        <taxon>Bacillati</taxon>
        <taxon>Bacillota</taxon>
        <taxon>Clostridia</taxon>
        <taxon>Lachnospirales</taxon>
        <taxon>Lachnospiraceae</taxon>
        <taxon>Anaerostipes</taxon>
    </lineage>
</organism>
<dbReference type="PANTHER" id="PTHR10000">
    <property type="entry name" value="PHOSPHOSERINE PHOSPHATASE"/>
    <property type="match status" value="1"/>
</dbReference>
<dbReference type="Pfam" id="PF08282">
    <property type="entry name" value="Hydrolase_3"/>
    <property type="match status" value="1"/>
</dbReference>
<dbReference type="InterPro" id="IPR036412">
    <property type="entry name" value="HAD-like_sf"/>
</dbReference>
<evidence type="ECO:0000313" key="2">
    <source>
        <dbReference type="Proteomes" id="UP000095564"/>
    </source>
</evidence>
<dbReference type="Proteomes" id="UP000095564">
    <property type="component" value="Unassembled WGS sequence"/>
</dbReference>
<proteinExistence type="predicted"/>